<dbReference type="PANTHER" id="PTHR35377">
    <property type="entry name" value="ANTITOXIN VAPB49-RELATED-RELATED"/>
    <property type="match status" value="1"/>
</dbReference>
<dbReference type="Pfam" id="PF02604">
    <property type="entry name" value="PhdYeFM_antitox"/>
    <property type="match status" value="1"/>
</dbReference>
<sequence>MVADTVNVYDAKTNFSRLLARAEAGDEIVISRHGRPVARLVPYKPDRVERKPGLLKGKIKIAPDFDDFSTSDERDWYGA</sequence>
<dbReference type="RefSeq" id="WP_062540661.1">
    <property type="nucleotide sequence ID" value="NZ_BBUN01000249.1"/>
</dbReference>
<dbReference type="InterPro" id="IPR051416">
    <property type="entry name" value="phD-YefM_TA_antitoxins"/>
</dbReference>
<dbReference type="EMBL" id="PDKV01000015">
    <property type="protein sequence ID" value="PIB78477.1"/>
    <property type="molecule type" value="Genomic_DNA"/>
</dbReference>
<name>A0A1X1RKU1_MYCCE</name>
<dbReference type="STRING" id="28045.AWB95_20100"/>
<dbReference type="EMBL" id="LQOM01000046">
    <property type="protein sequence ID" value="ORV08397.1"/>
    <property type="molecule type" value="Genomic_DNA"/>
</dbReference>
<evidence type="ECO:0000256" key="1">
    <source>
        <dbReference type="ARBA" id="ARBA00009981"/>
    </source>
</evidence>
<dbReference type="InterPro" id="IPR036165">
    <property type="entry name" value="YefM-like_sf"/>
</dbReference>
<proteinExistence type="inferred from homology"/>
<evidence type="ECO:0000256" key="2">
    <source>
        <dbReference type="RuleBase" id="RU362080"/>
    </source>
</evidence>
<dbReference type="InterPro" id="IPR006442">
    <property type="entry name" value="Antitoxin_Phd/YefM"/>
</dbReference>
<gene>
    <name evidence="3" type="ORF">AWB95_20100</name>
    <name evidence="4" type="ORF">CQY23_13505</name>
</gene>
<evidence type="ECO:0000313" key="4">
    <source>
        <dbReference type="EMBL" id="PIB78477.1"/>
    </source>
</evidence>
<protein>
    <recommendedName>
        <fullName evidence="2">Antitoxin</fullName>
    </recommendedName>
</protein>
<comment type="function">
    <text evidence="2">Antitoxin component of a type II toxin-antitoxin (TA) system.</text>
</comment>
<evidence type="ECO:0000313" key="6">
    <source>
        <dbReference type="Proteomes" id="UP000230971"/>
    </source>
</evidence>
<dbReference type="SUPFAM" id="SSF143120">
    <property type="entry name" value="YefM-like"/>
    <property type="match status" value="1"/>
</dbReference>
<comment type="similarity">
    <text evidence="1 2">Belongs to the phD/YefM antitoxin family.</text>
</comment>
<evidence type="ECO:0000313" key="3">
    <source>
        <dbReference type="EMBL" id="ORV08397.1"/>
    </source>
</evidence>
<dbReference type="Proteomes" id="UP000193907">
    <property type="component" value="Unassembled WGS sequence"/>
</dbReference>
<dbReference type="Gene3D" id="3.40.1620.10">
    <property type="entry name" value="YefM-like domain"/>
    <property type="match status" value="1"/>
</dbReference>
<dbReference type="OrthoDB" id="557859at2"/>
<reference evidence="3 5" key="1">
    <citation type="submission" date="2016-01" db="EMBL/GenBank/DDBJ databases">
        <title>The new phylogeny of the genus Mycobacterium.</title>
        <authorList>
            <person name="Tarcisio F."/>
            <person name="Conor M."/>
            <person name="Antonella G."/>
            <person name="Elisabetta G."/>
            <person name="Giulia F.S."/>
            <person name="Sara T."/>
            <person name="Anna F."/>
            <person name="Clotilde B."/>
            <person name="Roberto B."/>
            <person name="Veronica D.S."/>
            <person name="Fabio R."/>
            <person name="Monica P."/>
            <person name="Olivier J."/>
            <person name="Enrico T."/>
            <person name="Nicola S."/>
        </authorList>
    </citation>
    <scope>NUCLEOTIDE SEQUENCE [LARGE SCALE GENOMIC DNA]</scope>
    <source>
        <strain evidence="3 5">DSM 44243</strain>
    </source>
</reference>
<dbReference type="NCBIfam" id="TIGR01552">
    <property type="entry name" value="phd_fam"/>
    <property type="match status" value="1"/>
</dbReference>
<accession>A0A1X1RKU1</accession>
<organism evidence="3 5">
    <name type="scientific">Mycobacterium celatum</name>
    <dbReference type="NCBI Taxonomy" id="28045"/>
    <lineage>
        <taxon>Bacteria</taxon>
        <taxon>Bacillati</taxon>
        <taxon>Actinomycetota</taxon>
        <taxon>Actinomycetes</taxon>
        <taxon>Mycobacteriales</taxon>
        <taxon>Mycobacteriaceae</taxon>
        <taxon>Mycobacterium</taxon>
    </lineage>
</organism>
<reference evidence="4 6" key="2">
    <citation type="journal article" date="2017" name="Infect. Genet. Evol.">
        <title>The new phylogeny of the genus Mycobacterium: The old and the news.</title>
        <authorList>
            <person name="Tortoli E."/>
            <person name="Fedrizzi T."/>
            <person name="Meehan C.J."/>
            <person name="Trovato A."/>
            <person name="Grottola A."/>
            <person name="Giacobazzi E."/>
            <person name="Serpini G.F."/>
            <person name="Tagliazucchi S."/>
            <person name="Fabio A."/>
            <person name="Bettua C."/>
            <person name="Bertorelli R."/>
            <person name="Frascaro F."/>
            <person name="De Sanctis V."/>
            <person name="Pecorari M."/>
            <person name="Jousson O."/>
            <person name="Segata N."/>
            <person name="Cirillo D.M."/>
        </authorList>
    </citation>
    <scope>NUCLEOTIDE SEQUENCE [LARGE SCALE GENOMIC DNA]</scope>
    <source>
        <strain evidence="4 6">NCTC 12882</strain>
    </source>
</reference>
<dbReference type="AlphaFoldDB" id="A0A1X1RKU1"/>
<comment type="caution">
    <text evidence="3">The sequence shown here is derived from an EMBL/GenBank/DDBJ whole genome shotgun (WGS) entry which is preliminary data.</text>
</comment>
<dbReference type="Proteomes" id="UP000230971">
    <property type="component" value="Unassembled WGS sequence"/>
</dbReference>
<evidence type="ECO:0000313" key="5">
    <source>
        <dbReference type="Proteomes" id="UP000193907"/>
    </source>
</evidence>
<keyword evidence="5" id="KW-1185">Reference proteome</keyword>